<dbReference type="GO" id="GO:0030154">
    <property type="term" value="P:cell differentiation"/>
    <property type="evidence" value="ECO:0007669"/>
    <property type="project" value="UniProtKB-KW"/>
</dbReference>
<keyword evidence="9" id="KW-1185">Reference proteome</keyword>
<feature type="region of interest" description="Disordered" evidence="7">
    <location>
        <begin position="1"/>
        <end position="38"/>
    </location>
</feature>
<sequence>MGSKGRVPPHSRRPLPGPGMMHPDPFGPSIHPPPGPYPPFDMLPPPEIMEQKLAGQHVEIQRLATENQRLAATHVTLRQELAAAQQELQRLQAQIGAMRNDKDQQMRGLMDNMAKMEVDLQAADSLKMELQQAHADAQSLMAARQELIIKVQELTQDHQKTLSDVQHVPVLMSELEGLRQEYHHCRATYDMETKTYNDHYQNLQVMEKNYYAMSREVEKLRAELANAANLERRTVSNQNATVPYGGTASYKDTETTVGQHPAGQNAYEDGYGVSQGRASASGAAAAAAAVAAARYAGASASSAPYTGAPAVSATYNAAPAGSAAPYSGASVGTAPQRSEYDPSRASNYEAARGPAYDPARVTPYDTSRTPGYDAARGATYDPTRASGYEAPARSAAGLQGQAATPGSNVPYGSATPPSRAAPAYEASAQSRGVNPARR</sequence>
<accession>A0AAP0HJY6</accession>
<dbReference type="InterPro" id="IPR040353">
    <property type="entry name" value="FLX/FLX-like"/>
</dbReference>
<protein>
    <recommendedName>
        <fullName evidence="10">Protein FLX-like 2</fullName>
    </recommendedName>
</protein>
<gene>
    <name evidence="8" type="ORF">Syun_029545</name>
</gene>
<evidence type="ECO:0000256" key="3">
    <source>
        <dbReference type="ARBA" id="ARBA00022782"/>
    </source>
</evidence>
<dbReference type="Proteomes" id="UP001420932">
    <property type="component" value="Unassembled WGS sequence"/>
</dbReference>
<feature type="coiled-coil region" evidence="6">
    <location>
        <begin position="203"/>
        <end position="233"/>
    </location>
</feature>
<evidence type="ECO:0000256" key="6">
    <source>
        <dbReference type="SAM" id="Coils"/>
    </source>
</evidence>
<name>A0AAP0HJY6_9MAGN</name>
<keyword evidence="5" id="KW-0287">Flowering</keyword>
<evidence type="ECO:0000256" key="5">
    <source>
        <dbReference type="ARBA" id="ARBA00023089"/>
    </source>
</evidence>
<dbReference type="PANTHER" id="PTHR33405:SF4">
    <property type="entry name" value="PROTEIN FLX-LIKE 2"/>
    <property type="match status" value="1"/>
</dbReference>
<keyword evidence="3" id="KW-0221">Differentiation</keyword>
<evidence type="ECO:0000256" key="4">
    <source>
        <dbReference type="ARBA" id="ARBA00023054"/>
    </source>
</evidence>
<keyword evidence="2" id="KW-0217">Developmental protein</keyword>
<evidence type="ECO:0000256" key="2">
    <source>
        <dbReference type="ARBA" id="ARBA00022473"/>
    </source>
</evidence>
<feature type="region of interest" description="Disordered" evidence="7">
    <location>
        <begin position="322"/>
        <end position="438"/>
    </location>
</feature>
<dbReference type="GO" id="GO:0009908">
    <property type="term" value="P:flower development"/>
    <property type="evidence" value="ECO:0007669"/>
    <property type="project" value="UniProtKB-KW"/>
</dbReference>
<organism evidence="8 9">
    <name type="scientific">Stephania yunnanensis</name>
    <dbReference type="NCBI Taxonomy" id="152371"/>
    <lineage>
        <taxon>Eukaryota</taxon>
        <taxon>Viridiplantae</taxon>
        <taxon>Streptophyta</taxon>
        <taxon>Embryophyta</taxon>
        <taxon>Tracheophyta</taxon>
        <taxon>Spermatophyta</taxon>
        <taxon>Magnoliopsida</taxon>
        <taxon>Ranunculales</taxon>
        <taxon>Menispermaceae</taxon>
        <taxon>Menispermoideae</taxon>
        <taxon>Cissampelideae</taxon>
        <taxon>Stephania</taxon>
    </lineage>
</organism>
<dbReference type="AlphaFoldDB" id="A0AAP0HJY6"/>
<comment type="caution">
    <text evidence="8">The sequence shown here is derived from an EMBL/GenBank/DDBJ whole genome shotgun (WGS) entry which is preliminary data.</text>
</comment>
<evidence type="ECO:0000313" key="9">
    <source>
        <dbReference type="Proteomes" id="UP001420932"/>
    </source>
</evidence>
<proteinExistence type="inferred from homology"/>
<dbReference type="EMBL" id="JBBNAF010000013">
    <property type="protein sequence ID" value="KAK9087151.1"/>
    <property type="molecule type" value="Genomic_DNA"/>
</dbReference>
<reference evidence="8 9" key="1">
    <citation type="submission" date="2024-01" db="EMBL/GenBank/DDBJ databases">
        <title>Genome assemblies of Stephania.</title>
        <authorList>
            <person name="Yang L."/>
        </authorList>
    </citation>
    <scope>NUCLEOTIDE SEQUENCE [LARGE SCALE GENOMIC DNA]</scope>
    <source>
        <strain evidence="8">YNDBR</strain>
        <tissue evidence="8">Leaf</tissue>
    </source>
</reference>
<dbReference type="PANTHER" id="PTHR33405">
    <property type="entry name" value="PROTEIN FLX-LIKE 2"/>
    <property type="match status" value="1"/>
</dbReference>
<feature type="coiled-coil region" evidence="6">
    <location>
        <begin position="60"/>
        <end position="157"/>
    </location>
</feature>
<keyword evidence="4 6" id="KW-0175">Coiled coil</keyword>
<evidence type="ECO:0000256" key="1">
    <source>
        <dbReference type="ARBA" id="ARBA00005405"/>
    </source>
</evidence>
<evidence type="ECO:0008006" key="10">
    <source>
        <dbReference type="Google" id="ProtNLM"/>
    </source>
</evidence>
<evidence type="ECO:0000256" key="7">
    <source>
        <dbReference type="SAM" id="MobiDB-lite"/>
    </source>
</evidence>
<comment type="similarity">
    <text evidence="1">Belongs to the FLX family.</text>
</comment>
<evidence type="ECO:0000313" key="8">
    <source>
        <dbReference type="EMBL" id="KAK9087151.1"/>
    </source>
</evidence>